<feature type="binding site" evidence="2">
    <location>
        <begin position="83"/>
        <end position="87"/>
    </location>
    <ligand>
        <name>D-ribulose 5-phosphate</name>
        <dbReference type="ChEBI" id="CHEBI:58121"/>
    </ligand>
</feature>
<organism evidence="3 4">
    <name type="scientific">Candidatus Nomurabacteria bacterium GW2011_GWF2_43_24</name>
    <dbReference type="NCBI Taxonomy" id="1618778"/>
    <lineage>
        <taxon>Bacteria</taxon>
        <taxon>Candidatus Nomuraibacteriota</taxon>
    </lineage>
</organism>
<dbReference type="GO" id="GO:0009052">
    <property type="term" value="P:pentose-phosphate shunt, non-oxidative branch"/>
    <property type="evidence" value="ECO:0007669"/>
    <property type="project" value="TreeGrafter"/>
</dbReference>
<dbReference type="SUPFAM" id="SSF89623">
    <property type="entry name" value="Ribose/Galactose isomerase RpiB/AlsB"/>
    <property type="match status" value="1"/>
</dbReference>
<keyword evidence="3" id="KW-0413">Isomerase</keyword>
<dbReference type="AlphaFoldDB" id="A0A0G1EPD2"/>
<proteinExistence type="inferred from homology"/>
<dbReference type="Pfam" id="PF02502">
    <property type="entry name" value="LacAB_rpiB"/>
    <property type="match status" value="1"/>
</dbReference>
<protein>
    <submittedName>
        <fullName evidence="3">Ribose-5-phosphate isomerase B</fullName>
    </submittedName>
</protein>
<evidence type="ECO:0000256" key="1">
    <source>
        <dbReference type="ARBA" id="ARBA00008754"/>
    </source>
</evidence>
<name>A0A0G1EPD2_9BACT</name>
<feature type="binding site" evidence="2">
    <location>
        <begin position="23"/>
        <end position="24"/>
    </location>
    <ligand>
        <name>D-ribulose 5-phosphate</name>
        <dbReference type="ChEBI" id="CHEBI:58121"/>
    </ligand>
</feature>
<comment type="similarity">
    <text evidence="1">Belongs to the LacAB/RpiB family.</text>
</comment>
<feature type="binding site" evidence="2">
    <location>
        <position position="125"/>
    </location>
    <ligand>
        <name>D-ribulose 5-phosphate</name>
        <dbReference type="ChEBI" id="CHEBI:58121"/>
    </ligand>
</feature>
<evidence type="ECO:0000313" key="4">
    <source>
        <dbReference type="Proteomes" id="UP000033907"/>
    </source>
</evidence>
<dbReference type="InterPro" id="IPR003500">
    <property type="entry name" value="RpiB_LacA_LacB"/>
</dbReference>
<dbReference type="GO" id="GO:0019316">
    <property type="term" value="P:D-allose catabolic process"/>
    <property type="evidence" value="ECO:0007669"/>
    <property type="project" value="TreeGrafter"/>
</dbReference>
<dbReference type="NCBIfam" id="TIGR00689">
    <property type="entry name" value="rpiB_lacA_lacB"/>
    <property type="match status" value="1"/>
</dbReference>
<dbReference type="PANTHER" id="PTHR30345:SF0">
    <property type="entry name" value="DNA DAMAGE-REPAIR_TOLERATION PROTEIN DRT102"/>
    <property type="match status" value="1"/>
</dbReference>
<dbReference type="Gene3D" id="3.40.1400.10">
    <property type="entry name" value="Sugar-phosphate isomerase, RpiB/LacA/LacB"/>
    <property type="match status" value="1"/>
</dbReference>
<sequence>MNTGELPARGGSALGGKICIGTDHAGYVLKEKLVSFLKLQGYEVVDKGAFEYNEEDDYPDFVVPVAHEVSKNPDKVKGIILGGTGEGEAITANRFPHVRAVVDYGNAKPIVDDESNIIVRSREHNNANVLSLGARYFTEESMMETVNLWLNTPFNRDERHIRRLAKIDAIKID</sequence>
<dbReference type="GO" id="GO:0004751">
    <property type="term" value="F:ribose-5-phosphate isomerase activity"/>
    <property type="evidence" value="ECO:0007669"/>
    <property type="project" value="TreeGrafter"/>
</dbReference>
<dbReference type="PATRIC" id="fig|1618778.3.peg.243"/>
<dbReference type="PIRSF" id="PIRSF005384">
    <property type="entry name" value="RpiB_LacA_B"/>
    <property type="match status" value="1"/>
</dbReference>
<dbReference type="PANTHER" id="PTHR30345">
    <property type="entry name" value="RIBOSE-5-PHOSPHATE ISOMERASE B"/>
    <property type="match status" value="1"/>
</dbReference>
<dbReference type="InterPro" id="IPR036569">
    <property type="entry name" value="RpiB_LacA_LacB_sf"/>
</dbReference>
<feature type="binding site" evidence="2">
    <location>
        <position position="135"/>
    </location>
    <ligand>
        <name>D-ribulose 5-phosphate</name>
        <dbReference type="ChEBI" id="CHEBI:58121"/>
    </ligand>
</feature>
<evidence type="ECO:0000256" key="2">
    <source>
        <dbReference type="PIRSR" id="PIRSR005384-2"/>
    </source>
</evidence>
<dbReference type="EMBL" id="LCGH01000003">
    <property type="protein sequence ID" value="KKT11638.1"/>
    <property type="molecule type" value="Genomic_DNA"/>
</dbReference>
<evidence type="ECO:0000313" key="3">
    <source>
        <dbReference type="EMBL" id="KKT11638.1"/>
    </source>
</evidence>
<comment type="caution">
    <text evidence="3">The sequence shown here is derived from an EMBL/GenBank/DDBJ whole genome shotgun (WGS) entry which is preliminary data.</text>
</comment>
<dbReference type="Proteomes" id="UP000033907">
    <property type="component" value="Unassembled WGS sequence"/>
</dbReference>
<gene>
    <name evidence="3" type="ORF">UV91_C0003G0027</name>
</gene>
<feature type="binding site" evidence="2">
    <location>
        <position position="163"/>
    </location>
    <ligand>
        <name>D-ribulose 5-phosphate</name>
        <dbReference type="ChEBI" id="CHEBI:58121"/>
    </ligand>
</feature>
<accession>A0A0G1EPD2</accession>
<dbReference type="NCBIfam" id="NF004051">
    <property type="entry name" value="PRK05571.1"/>
    <property type="match status" value="1"/>
</dbReference>
<reference evidence="3 4" key="1">
    <citation type="journal article" date="2015" name="Nature">
        <title>rRNA introns, odd ribosomes, and small enigmatic genomes across a large radiation of phyla.</title>
        <authorList>
            <person name="Brown C.T."/>
            <person name="Hug L.A."/>
            <person name="Thomas B.C."/>
            <person name="Sharon I."/>
            <person name="Castelle C.J."/>
            <person name="Singh A."/>
            <person name="Wilkins M.J."/>
            <person name="Williams K.H."/>
            <person name="Banfield J.F."/>
        </authorList>
    </citation>
    <scope>NUCLEOTIDE SEQUENCE [LARGE SCALE GENOMIC DNA]</scope>
</reference>
<feature type="binding site" evidence="2">
    <location>
        <position position="159"/>
    </location>
    <ligand>
        <name>D-ribulose 5-phosphate</name>
        <dbReference type="ChEBI" id="CHEBI:58121"/>
    </ligand>
</feature>